<evidence type="ECO:0000313" key="2">
    <source>
        <dbReference type="EMBL" id="HIQ32428.1"/>
    </source>
</evidence>
<dbReference type="AlphaFoldDB" id="A0A832ZYH2"/>
<proteinExistence type="predicted"/>
<sequence length="146" mass="16544">MFSKRGQISIDAVLAISFILLVSAILTYNVLHTIENIRNTELVERGYSILDIFENYALVAYSKDVTLSKTFEPIGNRGYTIRFSNKEIVVNGETTVIFKREYDGNITYVHVTSSNLNILPETLPPNIVTISFGDFYVSKNISVRIR</sequence>
<evidence type="ECO:0000313" key="3">
    <source>
        <dbReference type="Proteomes" id="UP000623215"/>
    </source>
</evidence>
<dbReference type="Proteomes" id="UP000623215">
    <property type="component" value="Unassembled WGS sequence"/>
</dbReference>
<keyword evidence="1" id="KW-1133">Transmembrane helix</keyword>
<feature type="transmembrane region" description="Helical" evidence="1">
    <location>
        <begin position="12"/>
        <end position="31"/>
    </location>
</feature>
<name>A0A832ZYH2_9EURY</name>
<evidence type="ECO:0008006" key="4">
    <source>
        <dbReference type="Google" id="ProtNLM"/>
    </source>
</evidence>
<organism evidence="2 3">
    <name type="scientific">Methanothermococcus okinawensis</name>
    <dbReference type="NCBI Taxonomy" id="155863"/>
    <lineage>
        <taxon>Archaea</taxon>
        <taxon>Methanobacteriati</taxon>
        <taxon>Methanobacteriota</taxon>
        <taxon>Methanomada group</taxon>
        <taxon>Methanococci</taxon>
        <taxon>Methanococcales</taxon>
        <taxon>Methanococcaceae</taxon>
        <taxon>Methanothermococcus</taxon>
    </lineage>
</organism>
<keyword evidence="1" id="KW-0472">Membrane</keyword>
<dbReference type="EMBL" id="DQVW01000054">
    <property type="protein sequence ID" value="HIQ32428.1"/>
    <property type="molecule type" value="Genomic_DNA"/>
</dbReference>
<protein>
    <recommendedName>
        <fullName evidence="4">Flagellin</fullName>
    </recommendedName>
</protein>
<evidence type="ECO:0000256" key="1">
    <source>
        <dbReference type="SAM" id="Phobius"/>
    </source>
</evidence>
<reference evidence="2" key="1">
    <citation type="journal article" date="2020" name="ISME J.">
        <title>Gammaproteobacteria mediating utilization of methyl-, sulfur- and petroleum organic compounds in deep ocean hydrothermal plumes.</title>
        <authorList>
            <person name="Zhou Z."/>
            <person name="Liu Y."/>
            <person name="Pan J."/>
            <person name="Cron B.R."/>
            <person name="Toner B.M."/>
            <person name="Anantharaman K."/>
            <person name="Breier J.A."/>
            <person name="Dick G.J."/>
            <person name="Li M."/>
        </authorList>
    </citation>
    <scope>NUCLEOTIDE SEQUENCE</scope>
    <source>
        <strain evidence="2">SZUA-1534</strain>
    </source>
</reference>
<accession>A0A832ZYH2</accession>
<keyword evidence="1" id="KW-0812">Transmembrane</keyword>
<comment type="caution">
    <text evidence="2">The sequence shown here is derived from an EMBL/GenBank/DDBJ whole genome shotgun (WGS) entry which is preliminary data.</text>
</comment>
<gene>
    <name evidence="2" type="ORF">EYH55_02985</name>
</gene>